<name>A0A0N9HYU4_9PSEU</name>
<evidence type="ECO:0000313" key="8">
    <source>
        <dbReference type="EMBL" id="ALG08449.1"/>
    </source>
</evidence>
<feature type="transmembrane region" description="Helical" evidence="6">
    <location>
        <begin position="20"/>
        <end position="44"/>
    </location>
</feature>
<comment type="subcellular location">
    <subcellularLocation>
        <location evidence="6">Cell membrane</location>
        <topology evidence="6">Multi-pass membrane protein</topology>
    </subcellularLocation>
    <subcellularLocation>
        <location evidence="1">Membrane</location>
        <topology evidence="1">Multi-pass membrane protein</topology>
    </subcellularLocation>
</comment>
<keyword evidence="4 6" id="KW-0472">Membrane</keyword>
<keyword evidence="6" id="KW-0813">Transport</keyword>
<organism evidence="8 9">
    <name type="scientific">Kibdelosporangium phytohabitans</name>
    <dbReference type="NCBI Taxonomy" id="860235"/>
    <lineage>
        <taxon>Bacteria</taxon>
        <taxon>Bacillati</taxon>
        <taxon>Actinomycetota</taxon>
        <taxon>Actinomycetes</taxon>
        <taxon>Pseudonocardiales</taxon>
        <taxon>Pseudonocardiaceae</taxon>
        <taxon>Kibdelosporangium</taxon>
    </lineage>
</organism>
<evidence type="ECO:0000256" key="1">
    <source>
        <dbReference type="ARBA" id="ARBA00004141"/>
    </source>
</evidence>
<keyword evidence="2 6" id="KW-0812">Transmembrane</keyword>
<feature type="transmembrane region" description="Helical" evidence="6">
    <location>
        <begin position="226"/>
        <end position="249"/>
    </location>
</feature>
<dbReference type="PANTHER" id="PTHR43229:SF2">
    <property type="entry name" value="NODULATION PROTEIN J"/>
    <property type="match status" value="1"/>
</dbReference>
<gene>
    <name evidence="8" type="ORF">AOZ06_17375</name>
</gene>
<evidence type="ECO:0000256" key="2">
    <source>
        <dbReference type="ARBA" id="ARBA00022692"/>
    </source>
</evidence>
<keyword evidence="6" id="KW-1003">Cell membrane</keyword>
<dbReference type="PIRSF" id="PIRSF006648">
    <property type="entry name" value="DrrB"/>
    <property type="match status" value="1"/>
</dbReference>
<protein>
    <recommendedName>
        <fullName evidence="6">Transport permease protein</fullName>
    </recommendedName>
</protein>
<dbReference type="Proteomes" id="UP000063699">
    <property type="component" value="Chromosome"/>
</dbReference>
<dbReference type="InterPro" id="IPR047817">
    <property type="entry name" value="ABC2_TM_bact-type"/>
</dbReference>
<evidence type="ECO:0000256" key="4">
    <source>
        <dbReference type="ARBA" id="ARBA00023136"/>
    </source>
</evidence>
<feature type="transmembrane region" description="Helical" evidence="6">
    <location>
        <begin position="179"/>
        <end position="206"/>
    </location>
</feature>
<dbReference type="GO" id="GO:0046677">
    <property type="term" value="P:response to antibiotic"/>
    <property type="evidence" value="ECO:0007669"/>
    <property type="project" value="UniProtKB-KW"/>
</dbReference>
<evidence type="ECO:0000256" key="5">
    <source>
        <dbReference type="ARBA" id="ARBA00023251"/>
    </source>
</evidence>
<keyword evidence="5" id="KW-0046">Antibiotic resistance</keyword>
<dbReference type="InterPro" id="IPR051784">
    <property type="entry name" value="Nod_factor_ABC_transporter"/>
</dbReference>
<feature type="transmembrane region" description="Helical" evidence="6">
    <location>
        <begin position="141"/>
        <end position="167"/>
    </location>
</feature>
<sequence length="257" mass="27183">MSHAIADARTMLRRQYKHDLRYPAGTVSALLMPLAFLLLFGYVFGGQMGLGLPAGAGNTDYVDYIVPGVLFMCISGGASQAALGAAMDMTEGIIARFRTMPISRGAVLTAHAVANVLRGLAAIVVILGVALLMGFSPSAGIGGWLAFLGVIVLYALMISWLGVAFGLSAKNVEGANAKTLPLLFLPFISSAFVSVGSTAPGVRWFIEYQPFTAMIDTIRGLLLGTPIGASLIVSVLWAAGFTLIGYFWALKLYNRDR</sequence>
<keyword evidence="9" id="KW-1185">Reference proteome</keyword>
<dbReference type="AlphaFoldDB" id="A0A0N9HYU4"/>
<dbReference type="PANTHER" id="PTHR43229">
    <property type="entry name" value="NODULATION PROTEIN J"/>
    <property type="match status" value="1"/>
</dbReference>
<evidence type="ECO:0000256" key="3">
    <source>
        <dbReference type="ARBA" id="ARBA00022989"/>
    </source>
</evidence>
<dbReference type="GO" id="GO:0043190">
    <property type="term" value="C:ATP-binding cassette (ABC) transporter complex"/>
    <property type="evidence" value="ECO:0007669"/>
    <property type="project" value="InterPro"/>
</dbReference>
<proteinExistence type="inferred from homology"/>
<evidence type="ECO:0000256" key="6">
    <source>
        <dbReference type="RuleBase" id="RU361157"/>
    </source>
</evidence>
<dbReference type="STRING" id="860235.AOZ06_17375"/>
<dbReference type="PROSITE" id="PS51012">
    <property type="entry name" value="ABC_TM2"/>
    <property type="match status" value="1"/>
</dbReference>
<accession>A0A0N9HYU4</accession>
<reference evidence="8 9" key="1">
    <citation type="submission" date="2015-07" db="EMBL/GenBank/DDBJ databases">
        <title>Genome sequencing of Kibdelosporangium phytohabitans.</title>
        <authorList>
            <person name="Qin S."/>
            <person name="Xing K."/>
        </authorList>
    </citation>
    <scope>NUCLEOTIDE SEQUENCE [LARGE SCALE GENOMIC DNA]</scope>
    <source>
        <strain evidence="8 9">KLBMP1111</strain>
    </source>
</reference>
<dbReference type="Pfam" id="PF01061">
    <property type="entry name" value="ABC2_membrane"/>
    <property type="match status" value="1"/>
</dbReference>
<keyword evidence="3 6" id="KW-1133">Transmembrane helix</keyword>
<evidence type="ECO:0000313" key="9">
    <source>
        <dbReference type="Proteomes" id="UP000063699"/>
    </source>
</evidence>
<dbReference type="RefSeq" id="WP_054290356.1">
    <property type="nucleotide sequence ID" value="NZ_CP012752.1"/>
</dbReference>
<feature type="transmembrane region" description="Helical" evidence="6">
    <location>
        <begin position="107"/>
        <end position="135"/>
    </location>
</feature>
<comment type="similarity">
    <text evidence="6">Belongs to the ABC-2 integral membrane protein family.</text>
</comment>
<dbReference type="GO" id="GO:0140359">
    <property type="term" value="F:ABC-type transporter activity"/>
    <property type="evidence" value="ECO:0007669"/>
    <property type="project" value="InterPro"/>
</dbReference>
<feature type="domain" description="ABC transmembrane type-2" evidence="7">
    <location>
        <begin position="24"/>
        <end position="256"/>
    </location>
</feature>
<dbReference type="InterPro" id="IPR000412">
    <property type="entry name" value="ABC_2_transport"/>
</dbReference>
<dbReference type="EMBL" id="CP012752">
    <property type="protein sequence ID" value="ALG08449.1"/>
    <property type="molecule type" value="Genomic_DNA"/>
</dbReference>
<dbReference type="OrthoDB" id="670210at2"/>
<feature type="transmembrane region" description="Helical" evidence="6">
    <location>
        <begin position="64"/>
        <end position="86"/>
    </location>
</feature>
<dbReference type="InterPro" id="IPR013525">
    <property type="entry name" value="ABC2_TM"/>
</dbReference>
<evidence type="ECO:0000259" key="7">
    <source>
        <dbReference type="PROSITE" id="PS51012"/>
    </source>
</evidence>
<dbReference type="KEGG" id="kphy:AOZ06_17375"/>